<name>A0A371XB74_9HYPH</name>
<dbReference type="AlphaFoldDB" id="A0A371XB74"/>
<sequence>MGLAYWPENELPRPQQDGYQNAIGDPRRVTPPDAGPPRVRRRLSRVADTIRMSFMLTHTQRARLLAFWYDDTVSGTSVFIVPDWEMHGVPLADENGNVILIAPNRPLLISAYHHALFGTPPSITPLGGQYWNASIEISKLP</sequence>
<comment type="caution">
    <text evidence="2">The sequence shown here is derived from an EMBL/GenBank/DDBJ whole genome shotgun (WGS) entry which is preliminary data.</text>
</comment>
<reference evidence="2 3" key="1">
    <citation type="submission" date="2018-08" db="EMBL/GenBank/DDBJ databases">
        <title>Fulvimarina sp. 85, whole genome shotgun sequence.</title>
        <authorList>
            <person name="Tuo L."/>
        </authorList>
    </citation>
    <scope>NUCLEOTIDE SEQUENCE [LARGE SCALE GENOMIC DNA]</scope>
    <source>
        <strain evidence="2 3">85</strain>
    </source>
</reference>
<feature type="region of interest" description="Disordered" evidence="1">
    <location>
        <begin position="1"/>
        <end position="40"/>
    </location>
</feature>
<proteinExistence type="predicted"/>
<evidence type="ECO:0000313" key="3">
    <source>
        <dbReference type="Proteomes" id="UP000264310"/>
    </source>
</evidence>
<dbReference type="OrthoDB" id="7858450at2"/>
<accession>A0A371XB74</accession>
<organism evidence="2 3">
    <name type="scientific">Fulvimarina endophytica</name>
    <dbReference type="NCBI Taxonomy" id="2293836"/>
    <lineage>
        <taxon>Bacteria</taxon>
        <taxon>Pseudomonadati</taxon>
        <taxon>Pseudomonadota</taxon>
        <taxon>Alphaproteobacteria</taxon>
        <taxon>Hyphomicrobiales</taxon>
        <taxon>Aurantimonadaceae</taxon>
        <taxon>Fulvimarina</taxon>
    </lineage>
</organism>
<dbReference type="Proteomes" id="UP000264310">
    <property type="component" value="Unassembled WGS sequence"/>
</dbReference>
<dbReference type="EMBL" id="QURL01000001">
    <property type="protein sequence ID" value="RFC66442.1"/>
    <property type="molecule type" value="Genomic_DNA"/>
</dbReference>
<dbReference type="RefSeq" id="WP_116681695.1">
    <property type="nucleotide sequence ID" value="NZ_QURL01000001.1"/>
</dbReference>
<gene>
    <name evidence="2" type="ORF">DYI37_03085</name>
</gene>
<protein>
    <submittedName>
        <fullName evidence="2">Uncharacterized protein</fullName>
    </submittedName>
</protein>
<keyword evidence="3" id="KW-1185">Reference proteome</keyword>
<evidence type="ECO:0000256" key="1">
    <source>
        <dbReference type="SAM" id="MobiDB-lite"/>
    </source>
</evidence>
<evidence type="ECO:0000313" key="2">
    <source>
        <dbReference type="EMBL" id="RFC66442.1"/>
    </source>
</evidence>